<protein>
    <submittedName>
        <fullName evidence="1">Uncharacterized protein</fullName>
    </submittedName>
</protein>
<organism evidence="1 2">
    <name type="scientific">Budvicia aquatica</name>
    <dbReference type="NCBI Taxonomy" id="82979"/>
    <lineage>
        <taxon>Bacteria</taxon>
        <taxon>Pseudomonadati</taxon>
        <taxon>Pseudomonadota</taxon>
        <taxon>Gammaproteobacteria</taxon>
        <taxon>Enterobacterales</taxon>
        <taxon>Budviciaceae</taxon>
        <taxon>Budvicia</taxon>
    </lineage>
</organism>
<dbReference type="SUPFAM" id="SSF56731">
    <property type="entry name" value="DNA primase core"/>
    <property type="match status" value="1"/>
</dbReference>
<dbReference type="EMBL" id="CAADJA010000002">
    <property type="protein sequence ID" value="VFS50733.1"/>
    <property type="molecule type" value="Genomic_DNA"/>
</dbReference>
<sequence>MSNVESSRCDFEEIKASLADVASHTTGPIITDTTRGKRDDIPDTRDHAVIQKINHDAAEYCSCILFMNKDRLSYQTETRQHPEELLKQEKVGYTNGRVSRHLLRLGHDPEDIISSGLAIRYQNKIIDALPLNCFVYPFYDLDNNIGRFTTKDPIKLKCINRLNAFGYPILIFGG</sequence>
<gene>
    <name evidence="1" type="ORF">NCTC12282_04658</name>
</gene>
<dbReference type="AlphaFoldDB" id="A0A484ZTS7"/>
<evidence type="ECO:0000313" key="2">
    <source>
        <dbReference type="Proteomes" id="UP000373449"/>
    </source>
</evidence>
<proteinExistence type="predicted"/>
<dbReference type="Proteomes" id="UP000373449">
    <property type="component" value="Unassembled WGS sequence"/>
</dbReference>
<dbReference type="InterPro" id="IPR037068">
    <property type="entry name" value="DNA_primase_core_N_sf"/>
</dbReference>
<evidence type="ECO:0000313" key="1">
    <source>
        <dbReference type="EMBL" id="VFS50733.1"/>
    </source>
</evidence>
<accession>A0A484ZTS7</accession>
<reference evidence="1 2" key="1">
    <citation type="submission" date="2019-03" db="EMBL/GenBank/DDBJ databases">
        <authorList>
            <consortium name="Pathogen Informatics"/>
        </authorList>
    </citation>
    <scope>NUCLEOTIDE SEQUENCE [LARGE SCALE GENOMIC DNA]</scope>
    <source>
        <strain evidence="1 2">NCTC12282</strain>
    </source>
</reference>
<name>A0A484ZTS7_9GAMM</name>
<dbReference type="RefSeq" id="WP_134531366.1">
    <property type="nucleotide sequence ID" value="NZ_CAADJA010000002.1"/>
</dbReference>
<dbReference type="Gene3D" id="3.90.980.10">
    <property type="entry name" value="DNA primase, catalytic core, N-terminal domain"/>
    <property type="match status" value="1"/>
</dbReference>